<dbReference type="EMBL" id="LUUI01000096">
    <property type="protein sequence ID" value="OAI16384.1"/>
    <property type="molecule type" value="Genomic_DNA"/>
</dbReference>
<comment type="caution">
    <text evidence="2">The sequence shown here is derived from an EMBL/GenBank/DDBJ whole genome shotgun (WGS) entry which is preliminary data.</text>
</comment>
<evidence type="ECO:0000313" key="2">
    <source>
        <dbReference type="EMBL" id="OAI16384.1"/>
    </source>
</evidence>
<feature type="transmembrane region" description="Helical" evidence="1">
    <location>
        <begin position="12"/>
        <end position="34"/>
    </location>
</feature>
<name>A0A177NFI5_9GAMM</name>
<gene>
    <name evidence="2" type="ORF">A1359_08315</name>
</gene>
<keyword evidence="1" id="KW-1133">Transmembrane helix</keyword>
<accession>A0A177NFI5</accession>
<sequence length="111" mass="12476">MIEPVALSDFFLSFFSAAMIILTATVYAGLFAWAKISARRSVYWGAWLAYIILLVCVGIFSIVNNFSGYWLLLSLTMALGYAFMPRLIWHLCVATHTLEPKHSHHSGGHHD</sequence>
<reference evidence="2 3" key="1">
    <citation type="submission" date="2016-03" db="EMBL/GenBank/DDBJ databases">
        <authorList>
            <person name="Ploux O."/>
        </authorList>
    </citation>
    <scope>NUCLEOTIDE SEQUENCE [LARGE SCALE GENOMIC DNA]</scope>
    <source>
        <strain evidence="2 3">R-45370</strain>
    </source>
</reference>
<keyword evidence="1" id="KW-0472">Membrane</keyword>
<dbReference type="STRING" id="980561.A1359_08315"/>
<keyword evidence="1" id="KW-0812">Transmembrane</keyword>
<feature type="transmembrane region" description="Helical" evidence="1">
    <location>
        <begin position="41"/>
        <end position="63"/>
    </location>
</feature>
<keyword evidence="3" id="KW-1185">Reference proteome</keyword>
<feature type="transmembrane region" description="Helical" evidence="1">
    <location>
        <begin position="69"/>
        <end position="89"/>
    </location>
</feature>
<organism evidence="2 3">
    <name type="scientific">Methylomonas lenta</name>
    <dbReference type="NCBI Taxonomy" id="980561"/>
    <lineage>
        <taxon>Bacteria</taxon>
        <taxon>Pseudomonadati</taxon>
        <taxon>Pseudomonadota</taxon>
        <taxon>Gammaproteobacteria</taxon>
        <taxon>Methylococcales</taxon>
        <taxon>Methylococcaceae</taxon>
        <taxon>Methylomonas</taxon>
    </lineage>
</organism>
<evidence type="ECO:0000256" key="1">
    <source>
        <dbReference type="SAM" id="Phobius"/>
    </source>
</evidence>
<protein>
    <submittedName>
        <fullName evidence="2">Uncharacterized protein</fullName>
    </submittedName>
</protein>
<proteinExistence type="predicted"/>
<dbReference type="Proteomes" id="UP000078476">
    <property type="component" value="Unassembled WGS sequence"/>
</dbReference>
<evidence type="ECO:0000313" key="3">
    <source>
        <dbReference type="Proteomes" id="UP000078476"/>
    </source>
</evidence>
<dbReference type="AlphaFoldDB" id="A0A177NFI5"/>